<dbReference type="AlphaFoldDB" id="A0A433AHN4"/>
<dbReference type="Proteomes" id="UP000268093">
    <property type="component" value="Unassembled WGS sequence"/>
</dbReference>
<keyword evidence="3" id="KW-1185">Reference proteome</keyword>
<evidence type="ECO:0000256" key="1">
    <source>
        <dbReference type="SAM" id="Phobius"/>
    </source>
</evidence>
<sequence length="62" mass="7141">MAQYQYDEQGVTFYYFVLSFLVLVLIPSTFSFLYSALFAEEDSFCSVLDGPCSGFWPTKSRQ</sequence>
<evidence type="ECO:0000313" key="3">
    <source>
        <dbReference type="Proteomes" id="UP000268093"/>
    </source>
</evidence>
<name>A0A433AHN4_9FUNG</name>
<reference evidence="2 3" key="1">
    <citation type="journal article" date="2018" name="New Phytol.">
        <title>Phylogenomics of Endogonaceae and evolution of mycorrhizas within Mucoromycota.</title>
        <authorList>
            <person name="Chang Y."/>
            <person name="Desiro A."/>
            <person name="Na H."/>
            <person name="Sandor L."/>
            <person name="Lipzen A."/>
            <person name="Clum A."/>
            <person name="Barry K."/>
            <person name="Grigoriev I.V."/>
            <person name="Martin F.M."/>
            <person name="Stajich J.E."/>
            <person name="Smith M.E."/>
            <person name="Bonito G."/>
            <person name="Spatafora J.W."/>
        </authorList>
    </citation>
    <scope>NUCLEOTIDE SEQUENCE [LARGE SCALE GENOMIC DNA]</scope>
    <source>
        <strain evidence="2 3">GMNB39</strain>
    </source>
</reference>
<dbReference type="EMBL" id="RBNI01017497">
    <property type="protein sequence ID" value="RUP02226.1"/>
    <property type="molecule type" value="Genomic_DNA"/>
</dbReference>
<keyword evidence="1" id="KW-0472">Membrane</keyword>
<keyword evidence="1" id="KW-0812">Transmembrane</keyword>
<feature type="transmembrane region" description="Helical" evidence="1">
    <location>
        <begin position="12"/>
        <end position="34"/>
    </location>
</feature>
<gene>
    <name evidence="2" type="ORF">BC936DRAFT_140638</name>
</gene>
<protein>
    <submittedName>
        <fullName evidence="2">Uncharacterized protein</fullName>
    </submittedName>
</protein>
<proteinExistence type="predicted"/>
<comment type="caution">
    <text evidence="2">The sequence shown here is derived from an EMBL/GenBank/DDBJ whole genome shotgun (WGS) entry which is preliminary data.</text>
</comment>
<keyword evidence="1" id="KW-1133">Transmembrane helix</keyword>
<organism evidence="2 3">
    <name type="scientific">Jimgerdemannia flammicorona</name>
    <dbReference type="NCBI Taxonomy" id="994334"/>
    <lineage>
        <taxon>Eukaryota</taxon>
        <taxon>Fungi</taxon>
        <taxon>Fungi incertae sedis</taxon>
        <taxon>Mucoromycota</taxon>
        <taxon>Mucoromycotina</taxon>
        <taxon>Endogonomycetes</taxon>
        <taxon>Endogonales</taxon>
        <taxon>Endogonaceae</taxon>
        <taxon>Jimgerdemannia</taxon>
    </lineage>
</organism>
<evidence type="ECO:0000313" key="2">
    <source>
        <dbReference type="EMBL" id="RUP02226.1"/>
    </source>
</evidence>
<accession>A0A433AHN4</accession>